<reference evidence="2" key="1">
    <citation type="journal article" date="2019" name="Int. J. Syst. Evol. Microbiol.">
        <title>The Global Catalogue of Microorganisms (GCM) 10K type strain sequencing project: providing services to taxonomists for standard genome sequencing and annotation.</title>
        <authorList>
            <consortium name="The Broad Institute Genomics Platform"/>
            <consortium name="The Broad Institute Genome Sequencing Center for Infectious Disease"/>
            <person name="Wu L."/>
            <person name="Ma J."/>
        </authorList>
    </citation>
    <scope>NUCLEOTIDE SEQUENCE [LARGE SCALE GENOMIC DNA]</scope>
    <source>
        <strain evidence="2">JCM 16114</strain>
    </source>
</reference>
<protein>
    <submittedName>
        <fullName evidence="1">Uncharacterized protein</fullName>
    </submittedName>
</protein>
<evidence type="ECO:0000313" key="1">
    <source>
        <dbReference type="EMBL" id="GAA2214488.1"/>
    </source>
</evidence>
<dbReference type="Proteomes" id="UP001499843">
    <property type="component" value="Unassembled WGS sequence"/>
</dbReference>
<gene>
    <name evidence="1" type="ORF">GCM10009850_099530</name>
</gene>
<evidence type="ECO:0000313" key="2">
    <source>
        <dbReference type="Proteomes" id="UP001499843"/>
    </source>
</evidence>
<comment type="caution">
    <text evidence="1">The sequence shown here is derived from an EMBL/GenBank/DDBJ whole genome shotgun (WGS) entry which is preliminary data.</text>
</comment>
<dbReference type="EMBL" id="BAAAQX010000041">
    <property type="protein sequence ID" value="GAA2214488.1"/>
    <property type="molecule type" value="Genomic_DNA"/>
</dbReference>
<sequence>MDLELLALAGATGHALVQAMVSDGWASARARIARLMSGGDPERVPVEEAALERSGQALRDSQIPAHVLAGHWQGRIVELLTRRPECAGEVEGLLRELRNAATGGTNVHIDGHNNGNLIIGDHNVARIHRGE</sequence>
<keyword evidence="2" id="KW-1185">Reference proteome</keyword>
<name>A0ABP5PU56_9ACTN</name>
<proteinExistence type="predicted"/>
<organism evidence="1 2">
    <name type="scientific">Nonomuraea monospora</name>
    <dbReference type="NCBI Taxonomy" id="568818"/>
    <lineage>
        <taxon>Bacteria</taxon>
        <taxon>Bacillati</taxon>
        <taxon>Actinomycetota</taxon>
        <taxon>Actinomycetes</taxon>
        <taxon>Streptosporangiales</taxon>
        <taxon>Streptosporangiaceae</taxon>
        <taxon>Nonomuraea</taxon>
    </lineage>
</organism>
<dbReference type="RefSeq" id="WP_344492118.1">
    <property type="nucleotide sequence ID" value="NZ_BAAAQX010000041.1"/>
</dbReference>
<accession>A0ABP5PU56</accession>